<dbReference type="RefSeq" id="WP_281802635.1">
    <property type="nucleotide sequence ID" value="NZ_BSEC01000001.1"/>
</dbReference>
<comment type="caution">
    <text evidence="1">The sequence shown here is derived from an EMBL/GenBank/DDBJ whole genome shotgun (WGS) entry which is preliminary data.</text>
</comment>
<dbReference type="Proteomes" id="UP001144323">
    <property type="component" value="Unassembled WGS sequence"/>
</dbReference>
<dbReference type="EMBL" id="BSEC01000001">
    <property type="protein sequence ID" value="GLI93050.1"/>
    <property type="molecule type" value="Genomic_DNA"/>
</dbReference>
<evidence type="ECO:0000313" key="2">
    <source>
        <dbReference type="Proteomes" id="UP001144323"/>
    </source>
</evidence>
<keyword evidence="2" id="KW-1185">Reference proteome</keyword>
<proteinExistence type="predicted"/>
<protein>
    <submittedName>
        <fullName evidence="1">Uncharacterized protein</fullName>
    </submittedName>
</protein>
<reference evidence="1" key="1">
    <citation type="journal article" date="2023" name="Int. J. Syst. Evol. Microbiol.">
        <title>Methylocystis iwaonis sp. nov., a type II methane-oxidizing bacterium from surface soil of a rice paddy field in Japan, and emended description of the genus Methylocystis (ex Whittenbury et al. 1970) Bowman et al. 1993.</title>
        <authorList>
            <person name="Kaise H."/>
            <person name="Sawadogo J.B."/>
            <person name="Alam M.S."/>
            <person name="Ueno C."/>
            <person name="Dianou D."/>
            <person name="Shinjo R."/>
            <person name="Asakawa S."/>
        </authorList>
    </citation>
    <scope>NUCLEOTIDE SEQUENCE</scope>
    <source>
        <strain evidence="1">LMG27198</strain>
    </source>
</reference>
<accession>A0A9W6LRW7</accession>
<dbReference type="AlphaFoldDB" id="A0A9W6LRW7"/>
<gene>
    <name evidence="1" type="ORF">LMG27198_20420</name>
</gene>
<sequence length="292" mass="30722">MCDRAPVSGADQGVRPILIRGLRRSFSIAPLWWRSPLAALATEPDIAGPAPLPETIEIAHQGHFFRARTPAGQIAVGTLPDLAARIDRGIAEQGFRAEVAHSLLLPAAILRAPAGERCAFIGAHASGKTWLSLSLIDAGWRFEGDGWAVAQEGGLTPLPHSIRIAAVPPHLSPALRNRIDAAPTFSIGAQGKIFAIDPRSLSGDWRVESGPVARVFFLELNPGGLGRLRALSPELALGRALAVCRGRPAGRSLIELHSAVCNGAAYRLRLGNPADAVPLLEAVIAGKPAEGV</sequence>
<evidence type="ECO:0000313" key="1">
    <source>
        <dbReference type="EMBL" id="GLI93050.1"/>
    </source>
</evidence>
<organism evidence="1 2">
    <name type="scientific">Methylocystis echinoides</name>
    <dbReference type="NCBI Taxonomy" id="29468"/>
    <lineage>
        <taxon>Bacteria</taxon>
        <taxon>Pseudomonadati</taxon>
        <taxon>Pseudomonadota</taxon>
        <taxon>Alphaproteobacteria</taxon>
        <taxon>Hyphomicrobiales</taxon>
        <taxon>Methylocystaceae</taxon>
        <taxon>Methylocystis</taxon>
    </lineage>
</organism>
<name>A0A9W6LRW7_9HYPH</name>